<evidence type="ECO:0000256" key="8">
    <source>
        <dbReference type="ARBA" id="ARBA00023228"/>
    </source>
</evidence>
<evidence type="ECO:0000256" key="9">
    <source>
        <dbReference type="ARBA" id="ARBA00035284"/>
    </source>
</evidence>
<dbReference type="PANTHER" id="PTHR13551:SF1">
    <property type="entry name" value="MEMBRANE PROTEIN BRI3"/>
    <property type="match status" value="1"/>
</dbReference>
<comment type="subcellular location">
    <subcellularLocation>
        <location evidence="2">Cytoplasm</location>
        <location evidence="2">Perinuclear region</location>
    </subcellularLocation>
    <subcellularLocation>
        <location evidence="1">Lysosome membrane</location>
        <topology evidence="1">Multi-pass membrane protein</topology>
    </subcellularLocation>
</comment>
<dbReference type="Proteomes" id="UP000515158">
    <property type="component" value="Unplaced"/>
</dbReference>
<evidence type="ECO:0000256" key="4">
    <source>
        <dbReference type="ARBA" id="ARBA00022490"/>
    </source>
</evidence>
<evidence type="ECO:0000313" key="15">
    <source>
        <dbReference type="RefSeq" id="XP_034233384.1"/>
    </source>
</evidence>
<evidence type="ECO:0000256" key="6">
    <source>
        <dbReference type="ARBA" id="ARBA00022989"/>
    </source>
</evidence>
<dbReference type="GeneID" id="117640688"/>
<dbReference type="InterPro" id="IPR019317">
    <property type="entry name" value="BRI3"/>
</dbReference>
<dbReference type="Pfam" id="PF10164">
    <property type="entry name" value="BRI3"/>
    <property type="match status" value="1"/>
</dbReference>
<feature type="compositionally biased region" description="Pro residues" evidence="12">
    <location>
        <begin position="12"/>
        <end position="24"/>
    </location>
</feature>
<dbReference type="PANTHER" id="PTHR13551">
    <property type="entry name" value="BRAIN PROTEIN I3"/>
    <property type="match status" value="1"/>
</dbReference>
<keyword evidence="7 13" id="KW-0472">Membrane</keyword>
<keyword evidence="4" id="KW-0963">Cytoplasm</keyword>
<reference evidence="15" key="1">
    <citation type="submission" date="2025-08" db="UniProtKB">
        <authorList>
            <consortium name="RefSeq"/>
        </authorList>
    </citation>
    <scope>IDENTIFICATION</scope>
    <source>
        <tissue evidence="15">Total insect</tissue>
    </source>
</reference>
<evidence type="ECO:0000256" key="10">
    <source>
        <dbReference type="ARBA" id="ARBA00035449"/>
    </source>
</evidence>
<evidence type="ECO:0000313" key="14">
    <source>
        <dbReference type="Proteomes" id="UP000515158"/>
    </source>
</evidence>
<evidence type="ECO:0000256" key="13">
    <source>
        <dbReference type="SAM" id="Phobius"/>
    </source>
</evidence>
<accession>A0A6P8ZIC9</accession>
<evidence type="ECO:0000256" key="11">
    <source>
        <dbReference type="ARBA" id="ARBA00046593"/>
    </source>
</evidence>
<feature type="region of interest" description="Disordered" evidence="12">
    <location>
        <begin position="1"/>
        <end position="46"/>
    </location>
</feature>
<proteinExistence type="inferred from homology"/>
<dbReference type="GO" id="GO:0048471">
    <property type="term" value="C:perinuclear region of cytoplasm"/>
    <property type="evidence" value="ECO:0007669"/>
    <property type="project" value="UniProtKB-SubCell"/>
</dbReference>
<dbReference type="InParanoid" id="A0A6P8ZIC9"/>
<keyword evidence="8" id="KW-0458">Lysosome</keyword>
<keyword evidence="6 13" id="KW-1133">Transmembrane helix</keyword>
<feature type="compositionally biased region" description="Low complexity" evidence="12">
    <location>
        <begin position="25"/>
        <end position="36"/>
    </location>
</feature>
<evidence type="ECO:0000256" key="1">
    <source>
        <dbReference type="ARBA" id="ARBA00004155"/>
    </source>
</evidence>
<dbReference type="OrthoDB" id="2564984at2759"/>
<name>A0A6P8ZIC9_THRPL</name>
<sequence length="117" mass="12548">MSTDKSQRGCEEPPPYSPKPPPPQAGELPPGYQPYQGPAPPPQWQYGPPNYGATAVSIQPAVVIQTVGACPACRIGILEDDYTCLGIFCAIFFFPLGIIACLLLKNRRCSNCGAYFG</sequence>
<feature type="compositionally biased region" description="Basic and acidic residues" evidence="12">
    <location>
        <begin position="1"/>
        <end position="11"/>
    </location>
</feature>
<dbReference type="KEGG" id="tpal:117640688"/>
<comment type="similarity">
    <text evidence="3">Belongs to the BRI3 family.</text>
</comment>
<dbReference type="AlphaFoldDB" id="A0A6P8ZIC9"/>
<dbReference type="RefSeq" id="XP_034233384.1">
    <property type="nucleotide sequence ID" value="XM_034377493.1"/>
</dbReference>
<keyword evidence="5 13" id="KW-0812">Transmembrane</keyword>
<dbReference type="FunCoup" id="A0A6P8ZIC9">
    <property type="interactions" value="6"/>
</dbReference>
<feature type="transmembrane region" description="Helical" evidence="13">
    <location>
        <begin position="85"/>
        <end position="104"/>
    </location>
</feature>
<evidence type="ECO:0000256" key="5">
    <source>
        <dbReference type="ARBA" id="ARBA00022692"/>
    </source>
</evidence>
<keyword evidence="14" id="KW-1185">Reference proteome</keyword>
<evidence type="ECO:0000256" key="7">
    <source>
        <dbReference type="ARBA" id="ARBA00023136"/>
    </source>
</evidence>
<dbReference type="GO" id="GO:0005765">
    <property type="term" value="C:lysosomal membrane"/>
    <property type="evidence" value="ECO:0007669"/>
    <property type="project" value="UniProtKB-SubCell"/>
</dbReference>
<protein>
    <recommendedName>
        <fullName evidence="9">Membrane protein BRI3</fullName>
    </recommendedName>
    <alternativeName>
        <fullName evidence="10">Brain protein I3</fullName>
    </alternativeName>
</protein>
<organism evidence="15">
    <name type="scientific">Thrips palmi</name>
    <name type="common">Melon thrips</name>
    <dbReference type="NCBI Taxonomy" id="161013"/>
    <lineage>
        <taxon>Eukaryota</taxon>
        <taxon>Metazoa</taxon>
        <taxon>Ecdysozoa</taxon>
        <taxon>Arthropoda</taxon>
        <taxon>Hexapoda</taxon>
        <taxon>Insecta</taxon>
        <taxon>Pterygota</taxon>
        <taxon>Neoptera</taxon>
        <taxon>Paraneoptera</taxon>
        <taxon>Thysanoptera</taxon>
        <taxon>Terebrantia</taxon>
        <taxon>Thripoidea</taxon>
        <taxon>Thripidae</taxon>
        <taxon>Thrips</taxon>
    </lineage>
</organism>
<evidence type="ECO:0000256" key="12">
    <source>
        <dbReference type="SAM" id="MobiDB-lite"/>
    </source>
</evidence>
<evidence type="ECO:0000256" key="2">
    <source>
        <dbReference type="ARBA" id="ARBA00004556"/>
    </source>
</evidence>
<comment type="subunit">
    <text evidence="11">Interacts with BRI3BP. Interacts with MGAT1 and IFITM3.</text>
</comment>
<gene>
    <name evidence="15" type="primary">LOC117640688</name>
</gene>
<evidence type="ECO:0000256" key="3">
    <source>
        <dbReference type="ARBA" id="ARBA00008090"/>
    </source>
</evidence>